<dbReference type="RefSeq" id="WP_282716161.1">
    <property type="nucleotide sequence ID" value="NZ_JASCRY010000002.1"/>
</dbReference>
<evidence type="ECO:0000313" key="1">
    <source>
        <dbReference type="EMBL" id="MDI5949839.1"/>
    </source>
</evidence>
<accession>A0AAW6TMY3</accession>
<protein>
    <recommendedName>
        <fullName evidence="3">Glutamate--cysteine ligase</fullName>
    </recommendedName>
</protein>
<proteinExistence type="predicted"/>
<name>A0AAW6TMY3_9FLAO</name>
<keyword evidence="2" id="KW-1185">Reference proteome</keyword>
<dbReference type="AlphaFoldDB" id="A0AAW6TMY3"/>
<reference evidence="1 2" key="1">
    <citation type="submission" date="2023-04" db="EMBL/GenBank/DDBJ databases">
        <title>Two novel species of Flavobacterium.</title>
        <authorList>
            <person name="Liu Q."/>
            <person name="Xin Y.-H."/>
        </authorList>
    </citation>
    <scope>NUCLEOTIDE SEQUENCE [LARGE SCALE GENOMIC DNA]</scope>
    <source>
        <strain evidence="1 2">LB2P87</strain>
    </source>
</reference>
<evidence type="ECO:0000313" key="2">
    <source>
        <dbReference type="Proteomes" id="UP001228643"/>
    </source>
</evidence>
<evidence type="ECO:0008006" key="3">
    <source>
        <dbReference type="Google" id="ProtNLM"/>
    </source>
</evidence>
<sequence>MTDHSMNAVSFEIELLDKHKDYRNQYRSNDLYWGVGIENECYLEFENHRVVDKHFLLTKGLHEKYSVNHFKNYKENIYTNSLQKILSDKEYYLPVLMNSHSFTKTDINNQHKTFDPIDNEPNPDYSGESIFEILQKNNPYFIDELQKEFIFDGDTVEFVTQKFYKTDVDSVIAELATIKQGFINNLQNAFDKDKIFTEYGAIKICSKNHPFAIFISNNTNYSVFNNMTYHFNLTIPTELNMDGEIKDKLSFIKKHQKAIRLFQWLSPLFMIKFGSSDYLSHNDSSVNLTKASQRCAMSRYIGVGTYDTDVMKTGKIVQMNFDEHPMHENPMWWVNRYSEISDYEKIDKIGLDINFHKHKNHGIEFRIFDYFDEKYLQEVLNFLVFIMDHALLNEIENPICDLEWNNFVYESIIHGKETCVPSNLIVLLENILSIKIESNEPLLIYDQIYSSLHATYYENGFCSSLLIKKQACTANAIVSF</sequence>
<dbReference type="EMBL" id="JASCRY010000002">
    <property type="protein sequence ID" value="MDI5949839.1"/>
    <property type="molecule type" value="Genomic_DNA"/>
</dbReference>
<dbReference type="Proteomes" id="UP001228643">
    <property type="component" value="Unassembled WGS sequence"/>
</dbReference>
<comment type="caution">
    <text evidence="1">The sequence shown here is derived from an EMBL/GenBank/DDBJ whole genome shotgun (WGS) entry which is preliminary data.</text>
</comment>
<gene>
    <name evidence="1" type="ORF">QLS97_09280</name>
</gene>
<organism evidence="1 2">
    <name type="scientific">Flavobacterium yafengii</name>
    <dbReference type="NCBI Taxonomy" id="3041253"/>
    <lineage>
        <taxon>Bacteria</taxon>
        <taxon>Pseudomonadati</taxon>
        <taxon>Bacteroidota</taxon>
        <taxon>Flavobacteriia</taxon>
        <taxon>Flavobacteriales</taxon>
        <taxon>Flavobacteriaceae</taxon>
        <taxon>Flavobacterium</taxon>
    </lineage>
</organism>